<evidence type="ECO:0000313" key="3">
    <source>
        <dbReference type="Proteomes" id="UP000193642"/>
    </source>
</evidence>
<organism evidence="2 3">
    <name type="scientific">Rhizoclosmatium globosum</name>
    <dbReference type="NCBI Taxonomy" id="329046"/>
    <lineage>
        <taxon>Eukaryota</taxon>
        <taxon>Fungi</taxon>
        <taxon>Fungi incertae sedis</taxon>
        <taxon>Chytridiomycota</taxon>
        <taxon>Chytridiomycota incertae sedis</taxon>
        <taxon>Chytridiomycetes</taxon>
        <taxon>Chytridiales</taxon>
        <taxon>Chytriomycetaceae</taxon>
        <taxon>Rhizoclosmatium</taxon>
    </lineage>
</organism>
<name>A0A1Y2BRT2_9FUNG</name>
<proteinExistence type="predicted"/>
<gene>
    <name evidence="2" type="ORF">BCR33DRAFT_721521</name>
</gene>
<evidence type="ECO:0000256" key="1">
    <source>
        <dbReference type="SAM" id="MobiDB-lite"/>
    </source>
</evidence>
<feature type="region of interest" description="Disordered" evidence="1">
    <location>
        <begin position="1"/>
        <end position="42"/>
    </location>
</feature>
<accession>A0A1Y2BRT2</accession>
<comment type="caution">
    <text evidence="2">The sequence shown here is derived from an EMBL/GenBank/DDBJ whole genome shotgun (WGS) entry which is preliminary data.</text>
</comment>
<evidence type="ECO:0000313" key="2">
    <source>
        <dbReference type="EMBL" id="ORY37471.1"/>
    </source>
</evidence>
<reference evidence="2 3" key="1">
    <citation type="submission" date="2016-07" db="EMBL/GenBank/DDBJ databases">
        <title>Pervasive Adenine N6-methylation of Active Genes in Fungi.</title>
        <authorList>
            <consortium name="DOE Joint Genome Institute"/>
            <person name="Mondo S.J."/>
            <person name="Dannebaum R.O."/>
            <person name="Kuo R.C."/>
            <person name="Labutti K."/>
            <person name="Haridas S."/>
            <person name="Kuo A."/>
            <person name="Salamov A."/>
            <person name="Ahrendt S.R."/>
            <person name="Lipzen A."/>
            <person name="Sullivan W."/>
            <person name="Andreopoulos W.B."/>
            <person name="Clum A."/>
            <person name="Lindquist E."/>
            <person name="Daum C."/>
            <person name="Ramamoorthy G.K."/>
            <person name="Gryganskyi A."/>
            <person name="Culley D."/>
            <person name="Magnuson J.K."/>
            <person name="James T.Y."/>
            <person name="O'Malley M.A."/>
            <person name="Stajich J.E."/>
            <person name="Spatafora J.W."/>
            <person name="Visel A."/>
            <person name="Grigoriev I.V."/>
        </authorList>
    </citation>
    <scope>NUCLEOTIDE SEQUENCE [LARGE SCALE GENOMIC DNA]</scope>
    <source>
        <strain evidence="2 3">JEL800</strain>
    </source>
</reference>
<protein>
    <submittedName>
        <fullName evidence="2">Uncharacterized protein</fullName>
    </submittedName>
</protein>
<sequence>MIGREKKGDEEGEEGGMRSASNKEDKDGNDDDNQDKEKEGGAEGRCLIPIEDCLRYHHFSLCFGKLS</sequence>
<dbReference type="EMBL" id="MCGO01000050">
    <property type="protein sequence ID" value="ORY37471.1"/>
    <property type="molecule type" value="Genomic_DNA"/>
</dbReference>
<keyword evidence="3" id="KW-1185">Reference proteome</keyword>
<dbReference type="AlphaFoldDB" id="A0A1Y2BRT2"/>
<dbReference type="Proteomes" id="UP000193642">
    <property type="component" value="Unassembled WGS sequence"/>
</dbReference>